<protein>
    <recommendedName>
        <fullName evidence="1">Knr4/Smi1-like domain-containing protein</fullName>
    </recommendedName>
</protein>
<sequence length="528" mass="59792">MSIRWVNPGNNEPNTLPWLIKSYIDREDPSPAMNEMIHLAELLILSNHLTEAHLIVSAVCKLAENFETNAKGEPLAYEIGIPYALQTFWHIHKDTFPLPKRLPPGSSTAFSEKELAEIQWNKFRECTRTGWMLDRLGVVEPSNPSSIWRDTDSPEMLAMCARLLAKTTTPGTYPPDNVAREAVEVAQKLYAMPQTPLEECGWDAGKPHRHWYLLYRRLVVELAIRVGELQTAADVLGQGLREDGFTTGDNLSDLLLIPGIYDVLPLLTAGGKVSNPFFISKEEAVVMVREIVAALELRAEHGRQWELHPSKVGWRELLDRLAEGTWKAHNKECREMGLGCAQDVLFEPATEEEIAAAEKKFGELPADFKEMVRISNGQVLQTPFLAKDARTMEDKLTNPILRFKGGWHFFGGGLAGIRSMSMDESGCADVGYMHYEDELEDFGLSEMIELRPGTESDSFSHYIVSPKCWKEAMEKAGKEVKDGDYQYWYWAYWWGSGIRHFDSVRDFVAHCVEEVEEMIEKGGEEYDG</sequence>
<dbReference type="InterPro" id="IPR037883">
    <property type="entry name" value="Knr4/Smi1-like_sf"/>
</dbReference>
<dbReference type="EMBL" id="JAPQKL010000001">
    <property type="protein sequence ID" value="KAJ5146235.1"/>
    <property type="molecule type" value="Genomic_DNA"/>
</dbReference>
<accession>A0A9W9HI39</accession>
<name>A0A9W9HI39_9EURO</name>
<dbReference type="SMART" id="SM00860">
    <property type="entry name" value="SMI1_KNR4"/>
    <property type="match status" value="1"/>
</dbReference>
<evidence type="ECO:0000259" key="1">
    <source>
        <dbReference type="SMART" id="SM00860"/>
    </source>
</evidence>
<reference evidence="2" key="2">
    <citation type="journal article" date="2023" name="IMA Fungus">
        <title>Comparative genomic study of the Penicillium genus elucidates a diverse pangenome and 15 lateral gene transfer events.</title>
        <authorList>
            <person name="Petersen C."/>
            <person name="Sorensen T."/>
            <person name="Nielsen M.R."/>
            <person name="Sondergaard T.E."/>
            <person name="Sorensen J.L."/>
            <person name="Fitzpatrick D.A."/>
            <person name="Frisvad J.C."/>
            <person name="Nielsen K.L."/>
        </authorList>
    </citation>
    <scope>NUCLEOTIDE SEQUENCE</scope>
    <source>
        <strain evidence="2">IBT 22155</strain>
    </source>
</reference>
<evidence type="ECO:0000313" key="2">
    <source>
        <dbReference type="EMBL" id="KAJ5146235.1"/>
    </source>
</evidence>
<dbReference type="AlphaFoldDB" id="A0A9W9HI39"/>
<dbReference type="Pfam" id="PF09346">
    <property type="entry name" value="SMI1_KNR4"/>
    <property type="match status" value="1"/>
</dbReference>
<keyword evidence="3" id="KW-1185">Reference proteome</keyword>
<dbReference type="Gene3D" id="3.40.1580.10">
    <property type="entry name" value="SMI1/KNR4-like"/>
    <property type="match status" value="1"/>
</dbReference>
<comment type="caution">
    <text evidence="2">The sequence shown here is derived from an EMBL/GenBank/DDBJ whole genome shotgun (WGS) entry which is preliminary data.</text>
</comment>
<evidence type="ECO:0000313" key="3">
    <source>
        <dbReference type="Proteomes" id="UP001149079"/>
    </source>
</evidence>
<dbReference type="RefSeq" id="XP_056526709.1">
    <property type="nucleotide sequence ID" value="XM_056661543.1"/>
</dbReference>
<organism evidence="2 3">
    <name type="scientific">Penicillium bovifimosum</name>
    <dbReference type="NCBI Taxonomy" id="126998"/>
    <lineage>
        <taxon>Eukaryota</taxon>
        <taxon>Fungi</taxon>
        <taxon>Dikarya</taxon>
        <taxon>Ascomycota</taxon>
        <taxon>Pezizomycotina</taxon>
        <taxon>Eurotiomycetes</taxon>
        <taxon>Eurotiomycetidae</taxon>
        <taxon>Eurotiales</taxon>
        <taxon>Aspergillaceae</taxon>
        <taxon>Penicillium</taxon>
    </lineage>
</organism>
<dbReference type="InterPro" id="IPR018958">
    <property type="entry name" value="Knr4/Smi1-like_dom"/>
</dbReference>
<dbReference type="Proteomes" id="UP001149079">
    <property type="component" value="Unassembled WGS sequence"/>
</dbReference>
<gene>
    <name evidence="2" type="ORF">N7515_000799</name>
</gene>
<proteinExistence type="predicted"/>
<reference evidence="2" key="1">
    <citation type="submission" date="2022-11" db="EMBL/GenBank/DDBJ databases">
        <authorList>
            <person name="Petersen C."/>
        </authorList>
    </citation>
    <scope>NUCLEOTIDE SEQUENCE</scope>
    <source>
        <strain evidence="2">IBT 22155</strain>
    </source>
</reference>
<dbReference type="GeneID" id="81400713"/>
<dbReference type="OrthoDB" id="2788868at2759"/>
<feature type="domain" description="Knr4/Smi1-like" evidence="1">
    <location>
        <begin position="348"/>
        <end position="521"/>
    </location>
</feature>
<dbReference type="SUPFAM" id="SSF160631">
    <property type="entry name" value="SMI1/KNR4-like"/>
    <property type="match status" value="1"/>
</dbReference>